<dbReference type="InterPro" id="IPR023296">
    <property type="entry name" value="Glyco_hydro_beta-prop_sf"/>
</dbReference>
<dbReference type="Pfam" id="PF00251">
    <property type="entry name" value="Glyco_hydro_32N"/>
    <property type="match status" value="1"/>
</dbReference>
<keyword evidence="5" id="KW-0732">Signal</keyword>
<dbReference type="PANTHER" id="PTHR42800:SF1">
    <property type="entry name" value="EXOINULINASE INUD (AFU_ORTHOLOGUE AFUA_5G00480)"/>
    <property type="match status" value="1"/>
</dbReference>
<feature type="chain" id="PRO_5046534150" description="Levanase" evidence="5">
    <location>
        <begin position="24"/>
        <end position="577"/>
    </location>
</feature>
<evidence type="ECO:0000256" key="4">
    <source>
        <dbReference type="RuleBase" id="RU362110"/>
    </source>
</evidence>
<sequence>MTLNKLALCFVALFALELEGIASMPKQNTQCTTEEFRPRYHFSPAEHWINDPNGLIYYDGVYHMFYQYHPNDTIWGPMHWGHAISTNLITWEELDIALAPDDLGDIFSGSSVVDTTNTTGFKTDNGNDPIVAIYTSASEEGFLTQVQSLAYSVDKAATFQKYVNNPVLRDENSPDFRDPNVFYYGGKWIMSLAVGNKIEFYGSPDLKTWSKLSEFGADPQQGNHDGVWECPDLIPLIADVNGDGTKLDELWVLLVSINPGGPNKGSATQYFVGNFDGTTFTSFTWSNTQWMDWGPDNYAGVTFSNEPQGRALVVSWMSNWNYANATPTSAWRGQMTIPRTLDLVVVNRTADQYRLVSTPAEELQELRNPLHYLEYNAEINVLPQSIINLTEQAAFSTPLMELEITLNISKNPEPSFAICAHNTIGEEVCFGYSNAEYYLDRSKTTNTALNTHYTGALVSKAVREATEEVISIRMFLDVSSIEVFADGGLTTMTAIHFSSQPLDKIYINNWSKAGSSAILKVKNFKVYGLHCWFAEREGAVTTPTTVTPTDPPSAAAQYQVFSLGTIILLSLAHWVLY</sequence>
<name>A0ABP1S231_9HEXA</name>
<comment type="caution">
    <text evidence="8">The sequence shown here is derived from an EMBL/GenBank/DDBJ whole genome shotgun (WGS) entry which is preliminary data.</text>
</comment>
<dbReference type="Gene3D" id="2.60.120.560">
    <property type="entry name" value="Exo-inulinase, domain 1"/>
    <property type="match status" value="1"/>
</dbReference>
<protein>
    <recommendedName>
        <fullName evidence="10">Levanase</fullName>
    </recommendedName>
</protein>
<dbReference type="SUPFAM" id="SSF49899">
    <property type="entry name" value="Concanavalin A-like lectins/glucanases"/>
    <property type="match status" value="1"/>
</dbReference>
<dbReference type="InterPro" id="IPR013320">
    <property type="entry name" value="ConA-like_dom_sf"/>
</dbReference>
<dbReference type="InterPro" id="IPR001362">
    <property type="entry name" value="Glyco_hydro_32"/>
</dbReference>
<dbReference type="InterPro" id="IPR013189">
    <property type="entry name" value="Glyco_hydro_32_C"/>
</dbReference>
<reference evidence="8 9" key="1">
    <citation type="submission" date="2024-08" db="EMBL/GenBank/DDBJ databases">
        <authorList>
            <person name="Cucini C."/>
            <person name="Frati F."/>
        </authorList>
    </citation>
    <scope>NUCLEOTIDE SEQUENCE [LARGE SCALE GENOMIC DNA]</scope>
</reference>
<evidence type="ECO:0000256" key="2">
    <source>
        <dbReference type="ARBA" id="ARBA00022801"/>
    </source>
</evidence>
<dbReference type="PANTHER" id="PTHR42800">
    <property type="entry name" value="EXOINULINASE INUD (AFU_ORTHOLOGUE AFUA_5G00480)"/>
    <property type="match status" value="1"/>
</dbReference>
<dbReference type="SMART" id="SM00640">
    <property type="entry name" value="Glyco_32"/>
    <property type="match status" value="1"/>
</dbReference>
<dbReference type="CDD" id="cd18622">
    <property type="entry name" value="GH32_Inu-like"/>
    <property type="match status" value="1"/>
</dbReference>
<dbReference type="Gene3D" id="2.115.10.20">
    <property type="entry name" value="Glycosyl hydrolase domain, family 43"/>
    <property type="match status" value="1"/>
</dbReference>
<evidence type="ECO:0000313" key="9">
    <source>
        <dbReference type="Proteomes" id="UP001642540"/>
    </source>
</evidence>
<dbReference type="SUPFAM" id="SSF75005">
    <property type="entry name" value="Arabinanase/levansucrase/invertase"/>
    <property type="match status" value="1"/>
</dbReference>
<gene>
    <name evidence="8" type="ORF">ODALV1_LOCUS28874</name>
</gene>
<evidence type="ECO:0000313" key="8">
    <source>
        <dbReference type="EMBL" id="CAL8141843.1"/>
    </source>
</evidence>
<dbReference type="PROSITE" id="PS00609">
    <property type="entry name" value="GLYCOSYL_HYDROL_F32"/>
    <property type="match status" value="1"/>
</dbReference>
<organism evidence="8 9">
    <name type="scientific">Orchesella dallaii</name>
    <dbReference type="NCBI Taxonomy" id="48710"/>
    <lineage>
        <taxon>Eukaryota</taxon>
        <taxon>Metazoa</taxon>
        <taxon>Ecdysozoa</taxon>
        <taxon>Arthropoda</taxon>
        <taxon>Hexapoda</taxon>
        <taxon>Collembola</taxon>
        <taxon>Entomobryomorpha</taxon>
        <taxon>Entomobryoidea</taxon>
        <taxon>Orchesellidae</taxon>
        <taxon>Orchesellinae</taxon>
        <taxon>Orchesella</taxon>
    </lineage>
</organism>
<evidence type="ECO:0000256" key="1">
    <source>
        <dbReference type="ARBA" id="ARBA00009902"/>
    </source>
</evidence>
<feature type="domain" description="Glycosyl hydrolase family 32 N-terminal" evidence="6">
    <location>
        <begin position="41"/>
        <end position="359"/>
    </location>
</feature>
<dbReference type="InterPro" id="IPR013148">
    <property type="entry name" value="Glyco_hydro_32_N"/>
</dbReference>
<dbReference type="EMBL" id="CAXLJM020000148">
    <property type="protein sequence ID" value="CAL8141843.1"/>
    <property type="molecule type" value="Genomic_DNA"/>
</dbReference>
<dbReference type="InterPro" id="IPR018053">
    <property type="entry name" value="Glyco_hydro_32_AS"/>
</dbReference>
<keyword evidence="3 4" id="KW-0326">Glycosidase</keyword>
<feature type="domain" description="Glycosyl hydrolase family 32 C-terminal" evidence="7">
    <location>
        <begin position="390"/>
        <end position="526"/>
    </location>
</feature>
<proteinExistence type="inferred from homology"/>
<dbReference type="Pfam" id="PF08244">
    <property type="entry name" value="Glyco_hydro_32C"/>
    <property type="match status" value="1"/>
</dbReference>
<accession>A0ABP1S231</accession>
<keyword evidence="9" id="KW-1185">Reference proteome</keyword>
<evidence type="ECO:0000256" key="5">
    <source>
        <dbReference type="SAM" id="SignalP"/>
    </source>
</evidence>
<dbReference type="Proteomes" id="UP001642540">
    <property type="component" value="Unassembled WGS sequence"/>
</dbReference>
<feature type="signal peptide" evidence="5">
    <location>
        <begin position="1"/>
        <end position="23"/>
    </location>
</feature>
<evidence type="ECO:0000259" key="7">
    <source>
        <dbReference type="Pfam" id="PF08244"/>
    </source>
</evidence>
<evidence type="ECO:0000256" key="3">
    <source>
        <dbReference type="ARBA" id="ARBA00023295"/>
    </source>
</evidence>
<evidence type="ECO:0000259" key="6">
    <source>
        <dbReference type="Pfam" id="PF00251"/>
    </source>
</evidence>
<evidence type="ECO:0008006" key="10">
    <source>
        <dbReference type="Google" id="ProtNLM"/>
    </source>
</evidence>
<comment type="similarity">
    <text evidence="1 4">Belongs to the glycosyl hydrolase 32 family.</text>
</comment>
<keyword evidence="2 4" id="KW-0378">Hydrolase</keyword>